<protein>
    <submittedName>
        <fullName evidence="3">Unannotated protein</fullName>
    </submittedName>
</protein>
<sequence>MRVRTQKMTTFVGMGMVLAAASVGLVSCGSDTASTNTTTVRVGATNYVTIAPAPSTAVPVTTAPDAPGSVLAYETEYVIQQDDYPFTIANKWNVPFEELMAINNWTLQPNGIVPEWPGVGATIRIPAGATVPGVPPDPGPVVTTVPGQPAAPTTTPPPTTPPTTTTTTVPEAEACGTYTIEANDYPGLVAQKLNTTVAELDAANTQTQGYRSFIVGVEINVPC</sequence>
<evidence type="ECO:0000259" key="2">
    <source>
        <dbReference type="PROSITE" id="PS51782"/>
    </source>
</evidence>
<proteinExistence type="predicted"/>
<dbReference type="EMBL" id="CAEZSR010000029">
    <property type="protein sequence ID" value="CAB4551478.1"/>
    <property type="molecule type" value="Genomic_DNA"/>
</dbReference>
<dbReference type="InterPro" id="IPR036779">
    <property type="entry name" value="LysM_dom_sf"/>
</dbReference>
<organism evidence="3">
    <name type="scientific">freshwater metagenome</name>
    <dbReference type="NCBI Taxonomy" id="449393"/>
    <lineage>
        <taxon>unclassified sequences</taxon>
        <taxon>metagenomes</taxon>
        <taxon>ecological metagenomes</taxon>
    </lineage>
</organism>
<feature type="region of interest" description="Disordered" evidence="1">
    <location>
        <begin position="145"/>
        <end position="168"/>
    </location>
</feature>
<feature type="domain" description="LysM" evidence="2">
    <location>
        <begin position="75"/>
        <end position="125"/>
    </location>
</feature>
<dbReference type="PROSITE" id="PS51782">
    <property type="entry name" value="LYSM"/>
    <property type="match status" value="1"/>
</dbReference>
<gene>
    <name evidence="3" type="ORF">UFOPK1493_01096</name>
</gene>
<evidence type="ECO:0000256" key="1">
    <source>
        <dbReference type="SAM" id="MobiDB-lite"/>
    </source>
</evidence>
<dbReference type="Gene3D" id="3.10.350.10">
    <property type="entry name" value="LysM domain"/>
    <property type="match status" value="1"/>
</dbReference>
<dbReference type="AlphaFoldDB" id="A0A6J6CNX9"/>
<evidence type="ECO:0000313" key="3">
    <source>
        <dbReference type="EMBL" id="CAB4551478.1"/>
    </source>
</evidence>
<accession>A0A6J6CNX9</accession>
<dbReference type="InterPro" id="IPR018392">
    <property type="entry name" value="LysM"/>
</dbReference>
<dbReference type="Pfam" id="PF01476">
    <property type="entry name" value="LysM"/>
    <property type="match status" value="1"/>
</dbReference>
<name>A0A6J6CNX9_9ZZZZ</name>
<dbReference type="PROSITE" id="PS51257">
    <property type="entry name" value="PROKAR_LIPOPROTEIN"/>
    <property type="match status" value="1"/>
</dbReference>
<dbReference type="SUPFAM" id="SSF54106">
    <property type="entry name" value="LysM domain"/>
    <property type="match status" value="1"/>
</dbReference>
<reference evidence="3" key="1">
    <citation type="submission" date="2020-05" db="EMBL/GenBank/DDBJ databases">
        <authorList>
            <person name="Chiriac C."/>
            <person name="Salcher M."/>
            <person name="Ghai R."/>
            <person name="Kavagutti S V."/>
        </authorList>
    </citation>
    <scope>NUCLEOTIDE SEQUENCE</scope>
</reference>